<accession>A0A2N1UP41</accession>
<dbReference type="GO" id="GO:0006415">
    <property type="term" value="P:translational termination"/>
    <property type="evidence" value="ECO:0007669"/>
    <property type="project" value="UniProtKB-UniRule"/>
</dbReference>
<evidence type="ECO:0000313" key="6">
    <source>
        <dbReference type="EMBL" id="PKL72666.1"/>
    </source>
</evidence>
<dbReference type="GO" id="GO:0005737">
    <property type="term" value="C:cytoplasm"/>
    <property type="evidence" value="ECO:0007669"/>
    <property type="project" value="UniProtKB-SubCell"/>
</dbReference>
<evidence type="ECO:0000259" key="5">
    <source>
        <dbReference type="Pfam" id="PF01765"/>
    </source>
</evidence>
<feature type="coiled-coil region" evidence="4">
    <location>
        <begin position="125"/>
        <end position="184"/>
    </location>
</feature>
<dbReference type="NCBIfam" id="TIGR00496">
    <property type="entry name" value="frr"/>
    <property type="match status" value="1"/>
</dbReference>
<evidence type="ECO:0000256" key="3">
    <source>
        <dbReference type="HAMAP-Rule" id="MF_00040"/>
    </source>
</evidence>
<name>A0A2N1UP41_9BACT</name>
<protein>
    <recommendedName>
        <fullName evidence="3">Ribosome-recycling factor</fullName>
        <shortName evidence="3">RRF</shortName>
    </recommendedName>
    <alternativeName>
        <fullName evidence="3">Ribosome-releasing factor</fullName>
    </alternativeName>
</protein>
<sequence length="185" mass="21800">MELNLIESHKPEFEKTIIFFEKDLEKLRIGRANPALVEDLIIKAYDGQMPLKQLASINISDAKTIIIQPWDKNLLKDIEKSISISSLNLPCAVDGTMIRLNIPPMTGELRKEIVQIVHQKLEQTRVSFRQIRDEIKKEIQKQEQEKQISEDDKFYYFKELDKVVEEYNEKLKEIEIKKEKEIMTI</sequence>
<evidence type="ECO:0000256" key="1">
    <source>
        <dbReference type="ARBA" id="ARBA00005912"/>
    </source>
</evidence>
<evidence type="ECO:0000313" key="7">
    <source>
        <dbReference type="Proteomes" id="UP000233414"/>
    </source>
</evidence>
<keyword evidence="2 3" id="KW-0648">Protein biosynthesis</keyword>
<comment type="subcellular location">
    <subcellularLocation>
        <location evidence="3">Cytoplasm</location>
    </subcellularLocation>
</comment>
<dbReference type="PANTHER" id="PTHR20982">
    <property type="entry name" value="RIBOSOME RECYCLING FACTOR"/>
    <property type="match status" value="1"/>
</dbReference>
<evidence type="ECO:0000256" key="2">
    <source>
        <dbReference type="ARBA" id="ARBA00022917"/>
    </source>
</evidence>
<comment type="function">
    <text evidence="3">Responsible for the release of ribosomes from messenger RNA at the termination of protein biosynthesis. May increase the efficiency of translation by recycling ribosomes from one round of translation to another.</text>
</comment>
<proteinExistence type="inferred from homology"/>
<dbReference type="Gene3D" id="1.10.132.20">
    <property type="entry name" value="Ribosome-recycling factor"/>
    <property type="match status" value="1"/>
</dbReference>
<dbReference type="AlphaFoldDB" id="A0A2N1UP41"/>
<feature type="domain" description="Ribosome recycling factor" evidence="5">
    <location>
        <begin position="20"/>
        <end position="183"/>
    </location>
</feature>
<dbReference type="Proteomes" id="UP000233414">
    <property type="component" value="Unassembled WGS sequence"/>
</dbReference>
<organism evidence="6 7">
    <name type="scientific">Candidatus Kuenenbacteria bacterium HGW-Kuenenbacteria-1</name>
    <dbReference type="NCBI Taxonomy" id="2013812"/>
    <lineage>
        <taxon>Bacteria</taxon>
        <taxon>Candidatus Kueneniibacteriota</taxon>
    </lineage>
</organism>
<gene>
    <name evidence="3" type="primary">frr</name>
    <name evidence="6" type="ORF">CVV26_00140</name>
</gene>
<reference evidence="6 7" key="1">
    <citation type="journal article" date="2017" name="ISME J.">
        <title>Potential for microbial H2 and metal transformations associated with novel bacteria and archaea in deep terrestrial subsurface sediments.</title>
        <authorList>
            <person name="Hernsdorf A.W."/>
            <person name="Amano Y."/>
            <person name="Miyakawa K."/>
            <person name="Ise K."/>
            <person name="Suzuki Y."/>
            <person name="Anantharaman K."/>
            <person name="Probst A."/>
            <person name="Burstein D."/>
            <person name="Thomas B.C."/>
            <person name="Banfield J.F."/>
        </authorList>
    </citation>
    <scope>NUCLEOTIDE SEQUENCE [LARGE SCALE GENOMIC DNA]</scope>
    <source>
        <strain evidence="6">HGW-Kuenenbacteria-1</strain>
    </source>
</reference>
<evidence type="ECO:0000256" key="4">
    <source>
        <dbReference type="SAM" id="Coils"/>
    </source>
</evidence>
<dbReference type="InterPro" id="IPR002661">
    <property type="entry name" value="Ribosome_recyc_fac"/>
</dbReference>
<comment type="caution">
    <text evidence="6">The sequence shown here is derived from an EMBL/GenBank/DDBJ whole genome shotgun (WGS) entry which is preliminary data.</text>
</comment>
<keyword evidence="4" id="KW-0175">Coiled coil</keyword>
<comment type="similarity">
    <text evidence="1 3">Belongs to the RRF family.</text>
</comment>
<dbReference type="InterPro" id="IPR036191">
    <property type="entry name" value="RRF_sf"/>
</dbReference>
<dbReference type="EMBL" id="PGYQ01000001">
    <property type="protein sequence ID" value="PKL72666.1"/>
    <property type="molecule type" value="Genomic_DNA"/>
</dbReference>
<dbReference type="SUPFAM" id="SSF55194">
    <property type="entry name" value="Ribosome recycling factor, RRF"/>
    <property type="match status" value="1"/>
</dbReference>
<dbReference type="Pfam" id="PF01765">
    <property type="entry name" value="RRF"/>
    <property type="match status" value="1"/>
</dbReference>
<dbReference type="HAMAP" id="MF_00040">
    <property type="entry name" value="RRF"/>
    <property type="match status" value="1"/>
</dbReference>
<dbReference type="GO" id="GO:0043023">
    <property type="term" value="F:ribosomal large subunit binding"/>
    <property type="evidence" value="ECO:0007669"/>
    <property type="project" value="TreeGrafter"/>
</dbReference>
<dbReference type="InterPro" id="IPR023584">
    <property type="entry name" value="Ribosome_recyc_fac_dom"/>
</dbReference>
<dbReference type="PANTHER" id="PTHR20982:SF3">
    <property type="entry name" value="MITOCHONDRIAL RIBOSOME RECYCLING FACTOR PSEUDO 1"/>
    <property type="match status" value="1"/>
</dbReference>
<dbReference type="FunFam" id="3.30.1360.40:FF:000001">
    <property type="entry name" value="Ribosome-recycling factor"/>
    <property type="match status" value="1"/>
</dbReference>
<keyword evidence="3" id="KW-0963">Cytoplasm</keyword>
<dbReference type="Gene3D" id="3.30.1360.40">
    <property type="match status" value="1"/>
</dbReference>